<organism evidence="3 4">
    <name type="scientific">Candidatus Alistipes avicola</name>
    <dbReference type="NCBI Taxonomy" id="2838432"/>
    <lineage>
        <taxon>Bacteria</taxon>
        <taxon>Pseudomonadati</taxon>
        <taxon>Bacteroidota</taxon>
        <taxon>Bacteroidia</taxon>
        <taxon>Bacteroidales</taxon>
        <taxon>Rikenellaceae</taxon>
        <taxon>Alistipes</taxon>
    </lineage>
</organism>
<accession>A0A9D2L2C4</accession>
<dbReference type="Proteomes" id="UP000824259">
    <property type="component" value="Unassembled WGS sequence"/>
</dbReference>
<evidence type="ECO:0000259" key="2">
    <source>
        <dbReference type="Pfam" id="PF16270"/>
    </source>
</evidence>
<comment type="caution">
    <text evidence="3">The sequence shown here is derived from an EMBL/GenBank/DDBJ whole genome shotgun (WGS) entry which is preliminary data.</text>
</comment>
<feature type="signal peptide" evidence="1">
    <location>
        <begin position="1"/>
        <end position="21"/>
    </location>
</feature>
<dbReference type="InterPro" id="IPR032575">
    <property type="entry name" value="DUF4923"/>
</dbReference>
<protein>
    <submittedName>
        <fullName evidence="3">DUF4923 family protein</fullName>
    </submittedName>
</protein>
<reference evidence="3" key="2">
    <citation type="submission" date="2021-04" db="EMBL/GenBank/DDBJ databases">
        <authorList>
            <person name="Gilroy R."/>
        </authorList>
    </citation>
    <scope>NUCLEOTIDE SEQUENCE</scope>
    <source>
        <strain evidence="3">CHK169-11906</strain>
    </source>
</reference>
<evidence type="ECO:0000313" key="3">
    <source>
        <dbReference type="EMBL" id="HJA98466.1"/>
    </source>
</evidence>
<keyword evidence="1" id="KW-0732">Signal</keyword>
<feature type="domain" description="DUF4923" evidence="2">
    <location>
        <begin position="46"/>
        <end position="202"/>
    </location>
</feature>
<dbReference type="EMBL" id="DWYR01000008">
    <property type="protein sequence ID" value="HJA98466.1"/>
    <property type="molecule type" value="Genomic_DNA"/>
</dbReference>
<feature type="chain" id="PRO_5038942660" evidence="1">
    <location>
        <begin position="22"/>
        <end position="202"/>
    </location>
</feature>
<evidence type="ECO:0000313" key="4">
    <source>
        <dbReference type="Proteomes" id="UP000824259"/>
    </source>
</evidence>
<gene>
    <name evidence="3" type="ORF">H9779_02555</name>
</gene>
<dbReference type="Pfam" id="PF16270">
    <property type="entry name" value="DUF4923"/>
    <property type="match status" value="1"/>
</dbReference>
<proteinExistence type="predicted"/>
<sequence length="202" mass="21751">MKRIAIFLLLAIGCSATSLHAQSFADKLRQLAGMSQPSEQTVVKKSYPSADELLGAWTYRAPSIEYKGNDLLASIAVNGLKSEIAAAYVKGGLKPGKGSVIFKRRGKVHISMGGQELDGNYTYSSKTGTLHLILEREGTRAIFVGYVTLAENKVLTLQFDANEAIKAARHASTELAKNSNLNNVSQLLANYPGIMLGGEFSK</sequence>
<evidence type="ECO:0000256" key="1">
    <source>
        <dbReference type="SAM" id="SignalP"/>
    </source>
</evidence>
<dbReference type="AlphaFoldDB" id="A0A9D2L2C4"/>
<reference evidence="3" key="1">
    <citation type="journal article" date="2021" name="PeerJ">
        <title>Extensive microbial diversity within the chicken gut microbiome revealed by metagenomics and culture.</title>
        <authorList>
            <person name="Gilroy R."/>
            <person name="Ravi A."/>
            <person name="Getino M."/>
            <person name="Pursley I."/>
            <person name="Horton D.L."/>
            <person name="Alikhan N.F."/>
            <person name="Baker D."/>
            <person name="Gharbi K."/>
            <person name="Hall N."/>
            <person name="Watson M."/>
            <person name="Adriaenssens E.M."/>
            <person name="Foster-Nyarko E."/>
            <person name="Jarju S."/>
            <person name="Secka A."/>
            <person name="Antonio M."/>
            <person name="Oren A."/>
            <person name="Chaudhuri R.R."/>
            <person name="La Ragione R."/>
            <person name="Hildebrand F."/>
            <person name="Pallen M.J."/>
        </authorList>
    </citation>
    <scope>NUCLEOTIDE SEQUENCE</scope>
    <source>
        <strain evidence="3">CHK169-11906</strain>
    </source>
</reference>
<name>A0A9D2L2C4_9BACT</name>